<evidence type="ECO:0000256" key="4">
    <source>
        <dbReference type="ARBA" id="ARBA00023136"/>
    </source>
</evidence>
<dbReference type="InterPro" id="IPR005821">
    <property type="entry name" value="Ion_trans_dom"/>
</dbReference>
<evidence type="ECO:0000256" key="5">
    <source>
        <dbReference type="SAM" id="MobiDB-lite"/>
    </source>
</evidence>
<evidence type="ECO:0000313" key="7">
    <source>
        <dbReference type="EMBL" id="EKC35986.1"/>
    </source>
</evidence>
<dbReference type="InterPro" id="IPR036056">
    <property type="entry name" value="Fibrinogen-like_C"/>
</dbReference>
<dbReference type="HOGENOM" id="CLU_250040_0_0_1"/>
<dbReference type="PROSITE" id="PS51406">
    <property type="entry name" value="FIBRINOGEN_C_2"/>
    <property type="match status" value="1"/>
</dbReference>
<feature type="region of interest" description="Disordered" evidence="5">
    <location>
        <begin position="1"/>
        <end position="52"/>
    </location>
</feature>
<gene>
    <name evidence="7" type="ORF">CGI_10027545</name>
</gene>
<feature type="transmembrane region" description="Helical" evidence="6">
    <location>
        <begin position="1135"/>
        <end position="1153"/>
    </location>
</feature>
<dbReference type="Gene3D" id="2.170.300.10">
    <property type="entry name" value="Tie2 ligand-binding domain superfamily"/>
    <property type="match status" value="1"/>
</dbReference>
<organism evidence="7">
    <name type="scientific">Magallana gigas</name>
    <name type="common">Pacific oyster</name>
    <name type="synonym">Crassostrea gigas</name>
    <dbReference type="NCBI Taxonomy" id="29159"/>
    <lineage>
        <taxon>Eukaryota</taxon>
        <taxon>Metazoa</taxon>
        <taxon>Spiralia</taxon>
        <taxon>Lophotrochozoa</taxon>
        <taxon>Mollusca</taxon>
        <taxon>Bivalvia</taxon>
        <taxon>Autobranchia</taxon>
        <taxon>Pteriomorphia</taxon>
        <taxon>Ostreida</taxon>
        <taxon>Ostreoidea</taxon>
        <taxon>Ostreidae</taxon>
        <taxon>Magallana</taxon>
    </lineage>
</organism>
<evidence type="ECO:0000256" key="2">
    <source>
        <dbReference type="ARBA" id="ARBA00022692"/>
    </source>
</evidence>
<dbReference type="Pfam" id="PF00147">
    <property type="entry name" value="Fibrinogen_C"/>
    <property type="match status" value="1"/>
</dbReference>
<feature type="region of interest" description="Disordered" evidence="5">
    <location>
        <begin position="88"/>
        <end position="119"/>
    </location>
</feature>
<dbReference type="SMART" id="SM00186">
    <property type="entry name" value="FBG"/>
    <property type="match status" value="1"/>
</dbReference>
<evidence type="ECO:0000256" key="1">
    <source>
        <dbReference type="ARBA" id="ARBA00004141"/>
    </source>
</evidence>
<dbReference type="EMBL" id="JH816729">
    <property type="protein sequence ID" value="EKC35986.1"/>
    <property type="molecule type" value="Genomic_DNA"/>
</dbReference>
<feature type="transmembrane region" description="Helical" evidence="6">
    <location>
        <begin position="1265"/>
        <end position="1288"/>
    </location>
</feature>
<dbReference type="GO" id="GO:0099604">
    <property type="term" value="F:ligand-gated calcium channel activity"/>
    <property type="evidence" value="ECO:0007669"/>
    <property type="project" value="TreeGrafter"/>
</dbReference>
<name>K1RNL0_MAGGI</name>
<dbReference type="Pfam" id="PF18139">
    <property type="entry name" value="LSDAT_euk"/>
    <property type="match status" value="1"/>
</dbReference>
<keyword evidence="3 6" id="KW-1133">Transmembrane helix</keyword>
<dbReference type="Pfam" id="PF00520">
    <property type="entry name" value="Ion_trans"/>
    <property type="match status" value="1"/>
</dbReference>
<evidence type="ECO:0000256" key="6">
    <source>
        <dbReference type="SAM" id="Phobius"/>
    </source>
</evidence>
<feature type="compositionally biased region" description="Polar residues" evidence="5">
    <location>
        <begin position="26"/>
        <end position="42"/>
    </location>
</feature>
<feature type="compositionally biased region" description="Basic and acidic residues" evidence="5">
    <location>
        <begin position="43"/>
        <end position="52"/>
    </location>
</feature>
<evidence type="ECO:0000256" key="3">
    <source>
        <dbReference type="ARBA" id="ARBA00022989"/>
    </source>
</evidence>
<feature type="transmembrane region" description="Helical" evidence="6">
    <location>
        <begin position="62"/>
        <end position="82"/>
    </location>
</feature>
<dbReference type="Gene3D" id="3.90.215.10">
    <property type="entry name" value="Gamma Fibrinogen, chain A, domain 1"/>
    <property type="match status" value="1"/>
</dbReference>
<dbReference type="InterPro" id="IPR050927">
    <property type="entry name" value="TRPM"/>
</dbReference>
<accession>K1RNL0</accession>
<dbReference type="GO" id="GO:0005886">
    <property type="term" value="C:plasma membrane"/>
    <property type="evidence" value="ECO:0007669"/>
    <property type="project" value="TreeGrafter"/>
</dbReference>
<dbReference type="InParanoid" id="K1RNL0"/>
<feature type="transmembrane region" description="Helical" evidence="6">
    <location>
        <begin position="1174"/>
        <end position="1191"/>
    </location>
</feature>
<feature type="transmembrane region" description="Helical" evidence="6">
    <location>
        <begin position="254"/>
        <end position="278"/>
    </location>
</feature>
<keyword evidence="2 6" id="KW-0812">Transmembrane</keyword>
<dbReference type="NCBIfam" id="NF040941">
    <property type="entry name" value="GGGWT_bact"/>
    <property type="match status" value="1"/>
</dbReference>
<dbReference type="PANTHER" id="PTHR13800">
    <property type="entry name" value="TRANSIENT RECEPTOR POTENTIAL CATION CHANNEL, SUBFAMILY M, MEMBER 6"/>
    <property type="match status" value="1"/>
</dbReference>
<reference evidence="7" key="1">
    <citation type="journal article" date="2012" name="Nature">
        <title>The oyster genome reveals stress adaptation and complexity of shell formation.</title>
        <authorList>
            <person name="Zhang G."/>
            <person name="Fang X."/>
            <person name="Guo X."/>
            <person name="Li L."/>
            <person name="Luo R."/>
            <person name="Xu F."/>
            <person name="Yang P."/>
            <person name="Zhang L."/>
            <person name="Wang X."/>
            <person name="Qi H."/>
            <person name="Xiong Z."/>
            <person name="Que H."/>
            <person name="Xie Y."/>
            <person name="Holland P.W."/>
            <person name="Paps J."/>
            <person name="Zhu Y."/>
            <person name="Wu F."/>
            <person name="Chen Y."/>
            <person name="Wang J."/>
            <person name="Peng C."/>
            <person name="Meng J."/>
            <person name="Yang L."/>
            <person name="Liu J."/>
            <person name="Wen B."/>
            <person name="Zhang N."/>
            <person name="Huang Z."/>
            <person name="Zhu Q."/>
            <person name="Feng Y."/>
            <person name="Mount A."/>
            <person name="Hedgecock D."/>
            <person name="Xu Z."/>
            <person name="Liu Y."/>
            <person name="Domazet-Loso T."/>
            <person name="Du Y."/>
            <person name="Sun X."/>
            <person name="Zhang S."/>
            <person name="Liu B."/>
            <person name="Cheng P."/>
            <person name="Jiang X."/>
            <person name="Li J."/>
            <person name="Fan D."/>
            <person name="Wang W."/>
            <person name="Fu W."/>
            <person name="Wang T."/>
            <person name="Wang B."/>
            <person name="Zhang J."/>
            <person name="Peng Z."/>
            <person name="Li Y."/>
            <person name="Li N."/>
            <person name="Wang J."/>
            <person name="Chen M."/>
            <person name="He Y."/>
            <person name="Tan F."/>
            <person name="Song X."/>
            <person name="Zheng Q."/>
            <person name="Huang R."/>
            <person name="Yang H."/>
            <person name="Du X."/>
            <person name="Chen L."/>
            <person name="Yang M."/>
            <person name="Gaffney P.M."/>
            <person name="Wang S."/>
            <person name="Luo L."/>
            <person name="She Z."/>
            <person name="Ming Y."/>
            <person name="Huang W."/>
            <person name="Zhang S."/>
            <person name="Huang B."/>
            <person name="Zhang Y."/>
            <person name="Qu T."/>
            <person name="Ni P."/>
            <person name="Miao G."/>
            <person name="Wang J."/>
            <person name="Wang Q."/>
            <person name="Steinberg C.E."/>
            <person name="Wang H."/>
            <person name="Li N."/>
            <person name="Qian L."/>
            <person name="Zhang G."/>
            <person name="Li Y."/>
            <person name="Yang H."/>
            <person name="Liu X."/>
            <person name="Wang J."/>
            <person name="Yin Y."/>
            <person name="Wang J."/>
        </authorList>
    </citation>
    <scope>NUCLEOTIDE SEQUENCE [LARGE SCALE GENOMIC DNA]</scope>
    <source>
        <strain evidence="7">05x7-T-G4-1.051#20</strain>
    </source>
</reference>
<dbReference type="PANTHER" id="PTHR13800:SF12">
    <property type="entry name" value="TRANSIENT RECEPTOR POTENTIAL CATION CHANNEL SUBFAMILY M MEMBER-LIKE 2"/>
    <property type="match status" value="1"/>
</dbReference>
<feature type="transmembrane region" description="Helical" evidence="6">
    <location>
        <begin position="1021"/>
        <end position="1041"/>
    </location>
</feature>
<keyword evidence="4 6" id="KW-0472">Membrane</keyword>
<keyword evidence="7" id="KW-0675">Receptor</keyword>
<feature type="transmembrane region" description="Helical" evidence="6">
    <location>
        <begin position="1101"/>
        <end position="1123"/>
    </location>
</feature>
<dbReference type="InterPro" id="IPR014716">
    <property type="entry name" value="Fibrinogen_a/b/g_C_1"/>
</dbReference>
<dbReference type="SUPFAM" id="SSF56496">
    <property type="entry name" value="Fibrinogen C-terminal domain-like"/>
    <property type="match status" value="1"/>
</dbReference>
<feature type="transmembrane region" description="Helical" evidence="6">
    <location>
        <begin position="1448"/>
        <end position="1473"/>
    </location>
</feature>
<sequence length="1474" mass="167793">MAGIYFSDLSGRLDESQPPAYDSLFERQSASSGEQAETPSNTHQRDQSIQEGTREANRKFKYYMIVIVIIFLASIAAIEVAYQKHFKHKDDKEDTSSDDIQLSPTKPFPGYSTSTSSTYHLHTKPLPEYPSTTSSPYMYHNTTKPSADHLAGSWGTRFVVLFMKNILNTKKSIYVTSVNGIHSSGGSGYARFSTISSSINSEQSIGIYTVISNSTSTTYDNISEGFYDRQIGFITPTSRNSSNQEHTKNSKRQCFIVILSVLFVVILTTVATIALLYLQGQDPPNDIGNTLSLNRSYLRRINGREIFSDCKDLKLFGNDSDGLYTVYPDPLTETPVVVYCDMTTDAGGWTVFQHRRDGSLNFFTILDSYKNGFGYPSGEHWIENRQRGRFAGFSLYVSITDVSLDSEIKSSTLCYKDGPQLPPLNFTATCTEHGRYVIFYNERLDGITYPQEYELLALTELCEVIIKECREGWYGDNCSQQFTGHCIDGTTCNHVTGLCDGGCDTGWTGSISKTWNEIKRNVYTEDEQSSTRKLIKSTPTMVFSVIGDSDSCVPSPWPTSVFQTALIEAAKSGGETFILFKGNGGGVSNVVRDAYQHYEDMEFGSETRTVNDPERHIKLISMAGKKSRSTKRSAHTVNLRQGFRETAERRVERDLWERLIKLNLVYTEIPVPIVILVCEGDIDTISHISKALQGKIPVIIMKGSGNAADLVLDYIDDPNILRKNVSIILNIELDDPKFSNLENNLQTIRDNWDLVGVFDLDRDDPHVLSGIAGKAIVSCWSVKRSSRYSNPDVQQKEKQTAGTNKHMSQSASKSFCMDLIDHDQLVLLLEALKANRCDYVRVLLDRGVKFNIDNLSELYEQQIPTAKTLCLQLLQTGKIKERNITMNGKTTKKNTKHVSVISATKKLCCEILGYEVTGLVCSAILKELSNNASNVKEQVLSKDLEDHSKIFQGRCLSIMDRMYEENTKQAIDLMDTQTVVWGIHSSPLTFAYENFMYDVVAHTCSQKYMNKQWYNRLSPKIVPFLKVIFFFVLAMYSDFVLTSIGDPFYDTIKAHVFEYSMYVWAVGDFIEELIACFGCKNTPGRSHRGYWSRVLRHLNDFWNVVDLLSFLLLTIALCVRHAYPVPPTFTFARNMFALSLLVMYLRILEVFLIHRIMGPTIIMIKEMLKDLLRFLFIAVVVVLGVGIYYHANMWPDHQSIWSDDWNNWRIWSIIYFPYWQLYAELNLETLDGSEPANCTKNRTIWENDPSKTGCSQDDWTVKAIAGIYVLFSNLLLVNLVIAMFSYTFERVQENSEKLWHFQRYTVICDYNRRIPSPFNLIPRLVQLIFLLKRDRKYKSLRDNEELETTGDFVCVWDNYKLDLKSATCPVIFFFVLAKYSDFVLTSIGDPFYDTIKAHVFEYSMYVWAAGDFIEELISCFVVDQLTVPTTVLYGITTRTKNGCSQEDWTVQAIAGIYVLFSNLLLINLVIVMFR</sequence>
<dbReference type="InterPro" id="IPR002181">
    <property type="entry name" value="Fibrinogen_a/b/g_C_dom"/>
</dbReference>
<comment type="subcellular location">
    <subcellularLocation>
        <location evidence="1">Membrane</location>
        <topology evidence="1">Multi-pass membrane protein</topology>
    </subcellularLocation>
</comment>
<proteinExistence type="predicted"/>
<dbReference type="InterPro" id="IPR041491">
    <property type="entry name" value="TRPM_SLOG"/>
</dbReference>
<protein>
    <submittedName>
        <fullName evidence="7">Transient receptor potential cation channel subfamily M member 3</fullName>
    </submittedName>
</protein>